<protein>
    <recommendedName>
        <fullName evidence="2">protein-tyrosine-phosphatase</fullName>
        <ecNumber evidence="2">3.1.3.48</ecNumber>
    </recommendedName>
</protein>
<dbReference type="SUPFAM" id="SSF52788">
    <property type="entry name" value="Phosphotyrosine protein phosphatases I"/>
    <property type="match status" value="1"/>
</dbReference>
<dbReference type="Gene3D" id="3.40.50.2300">
    <property type="match status" value="1"/>
</dbReference>
<keyword evidence="3 7" id="KW-0378">Hydrolase</keyword>
<feature type="active site" description="Nucleophile" evidence="5">
    <location>
        <position position="14"/>
    </location>
</feature>
<dbReference type="CDD" id="cd16343">
    <property type="entry name" value="LMWPTP"/>
    <property type="match status" value="1"/>
</dbReference>
<dbReference type="Pfam" id="PF01451">
    <property type="entry name" value="LMWPc"/>
    <property type="match status" value="1"/>
</dbReference>
<feature type="domain" description="Phosphotyrosine protein phosphatase I" evidence="6">
    <location>
        <begin position="8"/>
        <end position="157"/>
    </location>
</feature>
<feature type="active site" description="Proton donor" evidence="5">
    <location>
        <position position="133"/>
    </location>
</feature>
<proteinExistence type="inferred from homology"/>
<sequence>MLNQRKNMKILFVCHGNICRSTMAQSVMQNLAENAGLAGRLSIDSRATHEDEIGEPPYYETVRVLKQNGVPVAPHKATLITQKDFDSSELILIMDDENLKTLRRKFGAEAKFDEKVKFLLEFSEVSSGKIIADPYYTRDFERCYDDVSRSCVGLLERLKQIL</sequence>
<dbReference type="eggNOG" id="COG0394">
    <property type="taxonomic scope" value="Bacteria"/>
</dbReference>
<dbReference type="InterPro" id="IPR050438">
    <property type="entry name" value="LMW_PTPase"/>
</dbReference>
<comment type="similarity">
    <text evidence="1">Belongs to the low molecular weight phosphotyrosine protein phosphatase family.</text>
</comment>
<dbReference type="Proteomes" id="UP000003107">
    <property type="component" value="Unassembled WGS sequence"/>
</dbReference>
<dbReference type="InterPro" id="IPR017867">
    <property type="entry name" value="Tyr_phospatase_low_mol_wt"/>
</dbReference>
<evidence type="ECO:0000256" key="4">
    <source>
        <dbReference type="ARBA" id="ARBA00022912"/>
    </source>
</evidence>
<evidence type="ECO:0000256" key="5">
    <source>
        <dbReference type="PIRSR" id="PIRSR617867-1"/>
    </source>
</evidence>
<comment type="caution">
    <text evidence="7">The sequence shown here is derived from an EMBL/GenBank/DDBJ whole genome shotgun (WGS) entry which is preliminary data.</text>
</comment>
<dbReference type="EMBL" id="ACVQ01000005">
    <property type="protein sequence ID" value="EET80673.1"/>
    <property type="molecule type" value="Genomic_DNA"/>
</dbReference>
<dbReference type="SMART" id="SM00226">
    <property type="entry name" value="LMWPc"/>
    <property type="match status" value="1"/>
</dbReference>
<dbReference type="OrthoDB" id="9784339at2"/>
<keyword evidence="8" id="KW-1185">Reference proteome</keyword>
<reference evidence="7 8" key="1">
    <citation type="submission" date="2009-07" db="EMBL/GenBank/DDBJ databases">
        <authorList>
            <person name="Madupu R."/>
            <person name="Sebastian Y."/>
            <person name="Durkin A.S."/>
            <person name="Torralba M."/>
            <person name="Methe B."/>
            <person name="Sutton G.G."/>
            <person name="Strausberg R.L."/>
            <person name="Nelson K.E."/>
        </authorList>
    </citation>
    <scope>NUCLEOTIDE SEQUENCE [LARGE SCALE GENOMIC DNA]</scope>
    <source>
        <strain evidence="7 8">RM3277</strain>
    </source>
</reference>
<feature type="active site" evidence="5">
    <location>
        <position position="20"/>
    </location>
</feature>
<dbReference type="AlphaFoldDB" id="C6RDA6"/>
<evidence type="ECO:0000256" key="1">
    <source>
        <dbReference type="ARBA" id="ARBA00011063"/>
    </source>
</evidence>
<dbReference type="PANTHER" id="PTHR11717">
    <property type="entry name" value="LOW MOLECULAR WEIGHT PROTEIN TYROSINE PHOSPHATASE"/>
    <property type="match status" value="1"/>
</dbReference>
<evidence type="ECO:0000313" key="8">
    <source>
        <dbReference type="Proteomes" id="UP000003107"/>
    </source>
</evidence>
<evidence type="ECO:0000259" key="6">
    <source>
        <dbReference type="SMART" id="SM00226"/>
    </source>
</evidence>
<dbReference type="EC" id="3.1.3.48" evidence="2"/>
<name>C6RDA6_9BACT</name>
<dbReference type="PRINTS" id="PR00719">
    <property type="entry name" value="LMWPTPASE"/>
</dbReference>
<dbReference type="InterPro" id="IPR036196">
    <property type="entry name" value="Ptyr_pPase_sf"/>
</dbReference>
<organism evidence="7 8">
    <name type="scientific">Campylobacter showae RM3277</name>
    <dbReference type="NCBI Taxonomy" id="553219"/>
    <lineage>
        <taxon>Bacteria</taxon>
        <taxon>Pseudomonadati</taxon>
        <taxon>Campylobacterota</taxon>
        <taxon>Epsilonproteobacteria</taxon>
        <taxon>Campylobacterales</taxon>
        <taxon>Campylobacteraceae</taxon>
        <taxon>Campylobacter</taxon>
    </lineage>
</organism>
<accession>C6RDA6</accession>
<keyword evidence="4" id="KW-0904">Protein phosphatase</keyword>
<evidence type="ECO:0000256" key="2">
    <source>
        <dbReference type="ARBA" id="ARBA00013064"/>
    </source>
</evidence>
<gene>
    <name evidence="7" type="ORF">CAMSH0001_1822</name>
</gene>
<evidence type="ECO:0000313" key="7">
    <source>
        <dbReference type="EMBL" id="EET80673.1"/>
    </source>
</evidence>
<dbReference type="STRING" id="553219.CAMSH0001_1822"/>
<evidence type="ECO:0000256" key="3">
    <source>
        <dbReference type="ARBA" id="ARBA00022801"/>
    </source>
</evidence>
<dbReference type="InterPro" id="IPR023485">
    <property type="entry name" value="Ptyr_pPase"/>
</dbReference>
<dbReference type="PANTHER" id="PTHR11717:SF7">
    <property type="entry name" value="LOW MOLECULAR WEIGHT PHOSPHOTYROSINE PROTEIN PHOSPHATASE"/>
    <property type="match status" value="1"/>
</dbReference>
<dbReference type="GO" id="GO:0004725">
    <property type="term" value="F:protein tyrosine phosphatase activity"/>
    <property type="evidence" value="ECO:0007669"/>
    <property type="project" value="UniProtKB-EC"/>
</dbReference>